<sequence length="100" mass="10939">MLHPAPSPLPPPVLRDDLRHMPLPGTLPAKHAQTEQDCRTVLQIAQTLRETAHQIDPLVQGLSCRTLPLAVLDCSATLTALCEELEQDDISVIRDAAFLV</sequence>
<evidence type="ECO:0000256" key="1">
    <source>
        <dbReference type="SAM" id="MobiDB-lite"/>
    </source>
</evidence>
<evidence type="ECO:0000313" key="3">
    <source>
        <dbReference type="Proteomes" id="UP000321104"/>
    </source>
</evidence>
<evidence type="ECO:0000313" key="2">
    <source>
        <dbReference type="EMBL" id="GEN04111.1"/>
    </source>
</evidence>
<dbReference type="EMBL" id="BJXQ01000013">
    <property type="protein sequence ID" value="GEN04111.1"/>
    <property type="molecule type" value="Genomic_DNA"/>
</dbReference>
<feature type="compositionally biased region" description="Pro residues" evidence="1">
    <location>
        <begin position="1"/>
        <end position="13"/>
    </location>
</feature>
<dbReference type="AlphaFoldDB" id="A0A6N3T4A7"/>
<proteinExistence type="predicted"/>
<gene>
    <name evidence="2" type="ORF">AIN02nite_21360</name>
</gene>
<reference evidence="2 3" key="1">
    <citation type="submission" date="2019-07" db="EMBL/GenBank/DDBJ databases">
        <title>Whole genome shotgun sequence of Acetobacter indonesiensis NBRC 16471.</title>
        <authorList>
            <person name="Hosoyama A."/>
            <person name="Uohara A."/>
            <person name="Ohji S."/>
            <person name="Ichikawa N."/>
        </authorList>
    </citation>
    <scope>NUCLEOTIDE SEQUENCE [LARGE SCALE GENOMIC DNA]</scope>
    <source>
        <strain evidence="2 3">NBRC 16471</strain>
    </source>
</reference>
<protein>
    <submittedName>
        <fullName evidence="2">Uncharacterized protein</fullName>
    </submittedName>
</protein>
<feature type="region of interest" description="Disordered" evidence="1">
    <location>
        <begin position="1"/>
        <end position="34"/>
    </location>
</feature>
<name>A0A6N3T4A7_9PROT</name>
<accession>A0A6N3T4A7</accession>
<dbReference type="Proteomes" id="UP000321104">
    <property type="component" value="Unassembled WGS sequence"/>
</dbReference>
<organism evidence="2 3">
    <name type="scientific">Acetobacter indonesiensis</name>
    <dbReference type="NCBI Taxonomy" id="104101"/>
    <lineage>
        <taxon>Bacteria</taxon>
        <taxon>Pseudomonadati</taxon>
        <taxon>Pseudomonadota</taxon>
        <taxon>Alphaproteobacteria</taxon>
        <taxon>Acetobacterales</taxon>
        <taxon>Acetobacteraceae</taxon>
        <taxon>Acetobacter</taxon>
    </lineage>
</organism>
<dbReference type="RefSeq" id="WP_146867691.1">
    <property type="nucleotide sequence ID" value="NZ_BAMW01000022.1"/>
</dbReference>
<comment type="caution">
    <text evidence="2">The sequence shown here is derived from an EMBL/GenBank/DDBJ whole genome shotgun (WGS) entry which is preliminary data.</text>
</comment>